<feature type="compositionally biased region" description="Basic and acidic residues" evidence="2">
    <location>
        <begin position="284"/>
        <end position="300"/>
    </location>
</feature>
<dbReference type="InterPro" id="IPR007527">
    <property type="entry name" value="Znf_SWIM"/>
</dbReference>
<evidence type="ECO:0000256" key="1">
    <source>
        <dbReference type="PROSITE-ProRule" id="PRU00325"/>
    </source>
</evidence>
<dbReference type="Proteomes" id="UP000448762">
    <property type="component" value="Unassembled WGS sequence"/>
</dbReference>
<evidence type="ECO:0000313" key="5">
    <source>
        <dbReference type="Proteomes" id="UP000448762"/>
    </source>
</evidence>
<reference evidence="4 5" key="1">
    <citation type="submission" date="2018-07" db="EMBL/GenBank/DDBJ databases">
        <title>High quality draft genome sequencing of Enterococcus faecium exhibiting probiotic potential isolated from mucus of freshwater fish.</title>
        <authorList>
            <person name="El-Jeni R."/>
            <person name="Ghedira K."/>
            <person name="Abdelhak S."/>
            <person name="El-Bour M."/>
            <person name="Bouhaouala-Zahar B."/>
        </authorList>
    </citation>
    <scope>NUCLEOTIDE SEQUENCE [LARGE SCALE GENOMIC DNA]</scope>
    <source>
        <strain evidence="4 5">R.A73</strain>
    </source>
</reference>
<evidence type="ECO:0000259" key="3">
    <source>
        <dbReference type="PROSITE" id="PS50966"/>
    </source>
</evidence>
<dbReference type="EMBL" id="QOVC01000007">
    <property type="protein sequence ID" value="KAA0689975.1"/>
    <property type="molecule type" value="Genomic_DNA"/>
</dbReference>
<feature type="domain" description="SWIM-type" evidence="3">
    <location>
        <begin position="45"/>
        <end position="81"/>
    </location>
</feature>
<evidence type="ECO:0000256" key="2">
    <source>
        <dbReference type="SAM" id="MobiDB-lite"/>
    </source>
</evidence>
<dbReference type="AlphaFoldDB" id="A0A7V7KSK9"/>
<dbReference type="GO" id="GO:0008270">
    <property type="term" value="F:zinc ion binding"/>
    <property type="evidence" value="ECO:0007669"/>
    <property type="project" value="UniProtKB-KW"/>
</dbReference>
<keyword evidence="1" id="KW-0862">Zinc</keyword>
<evidence type="ECO:0000313" key="4">
    <source>
        <dbReference type="EMBL" id="KAA0689975.1"/>
    </source>
</evidence>
<dbReference type="PROSITE" id="PS50966">
    <property type="entry name" value="ZF_SWIM"/>
    <property type="match status" value="1"/>
</dbReference>
<comment type="caution">
    <text evidence="4">The sequence shown here is derived from an EMBL/GenBank/DDBJ whole genome shotgun (WGS) entry which is preliminary data.</text>
</comment>
<feature type="region of interest" description="Disordered" evidence="2">
    <location>
        <begin position="270"/>
        <end position="315"/>
    </location>
</feature>
<proteinExistence type="predicted"/>
<name>A0A7V7KSK9_ENTFC</name>
<protein>
    <recommendedName>
        <fullName evidence="3">SWIM-type domain-containing protein</fullName>
    </recommendedName>
</protein>
<gene>
    <name evidence="4" type="ORF">DTX73_09510</name>
</gene>
<sequence>MNNWLELFPENILERGYSYHLHGFVSHLNYTSKHLTATVSGTEDYKVVITWDEKTNMTCDCLYAIEGKNCKHMAAVLFAYEERPIKKSNYSLSELSSLVSSASSSLVRELLTEIFIEHPQFIERFKEKIPLHAVNYTDKLATIIHKYDHPIGKNKNRKTAKFIMEMRKFIQEAVESLIQQNAYLSAFELINEVIATLETCYLEPADERSLLLIEDCYYLWKELLAEAPRAEKRQMFSWFVCQVDHTDASYSKNYSIKILKEEFQEKEFSSQKKKITKKRKKSVKKGEPHKKGQTHTDKQSKSIKKTTGSTLKNTDDTSKIENLKKRLLASDSIHFPTLEKLKNACPPETWPIIRNELFSALKYHKNVDRFYAAEGCYDLLWDYVKSTDRLIMVDRHFDILKNYCPKQLLQKYEFELRQNVANFATKLEYQKLGNQIEKMASLPNGLVTAKLLTKELREKYPRRKALTAEMKRIEPRLK</sequence>
<organism evidence="4 5">
    <name type="scientific">Enterococcus faecium</name>
    <name type="common">Streptococcus faecium</name>
    <dbReference type="NCBI Taxonomy" id="1352"/>
    <lineage>
        <taxon>Bacteria</taxon>
        <taxon>Bacillati</taxon>
        <taxon>Bacillota</taxon>
        <taxon>Bacilli</taxon>
        <taxon>Lactobacillales</taxon>
        <taxon>Enterococcaceae</taxon>
        <taxon>Enterococcus</taxon>
    </lineage>
</organism>
<dbReference type="Pfam" id="PF04434">
    <property type="entry name" value="SWIM"/>
    <property type="match status" value="1"/>
</dbReference>
<keyword evidence="1" id="KW-0863">Zinc-finger</keyword>
<keyword evidence="1" id="KW-0479">Metal-binding</keyword>
<feature type="compositionally biased region" description="Basic residues" evidence="2">
    <location>
        <begin position="271"/>
        <end position="283"/>
    </location>
</feature>
<accession>A0A7V7KSK9</accession>